<gene>
    <name evidence="1" type="ordered locus">Mesci_3889</name>
</gene>
<protein>
    <submittedName>
        <fullName evidence="1">Uncharacterized protein</fullName>
    </submittedName>
</protein>
<dbReference type="EMBL" id="CP002447">
    <property type="protein sequence ID" value="ADV13005.1"/>
    <property type="molecule type" value="Genomic_DNA"/>
</dbReference>
<dbReference type="Proteomes" id="UP000007471">
    <property type="component" value="Chromosome"/>
</dbReference>
<dbReference type="AlphaFoldDB" id="E8T8V7"/>
<evidence type="ECO:0000313" key="1">
    <source>
        <dbReference type="EMBL" id="ADV13005.1"/>
    </source>
</evidence>
<reference evidence="2" key="1">
    <citation type="submission" date="2011-01" db="EMBL/GenBank/DDBJ databases">
        <title>Complete sequence of chromosome of Mesorhizobium ciceri bv. biserrulae WSM1271.</title>
        <authorList>
            <person name="Lucas S."/>
            <person name="Copeland A."/>
            <person name="Lapidus A."/>
            <person name="Cheng J.-F."/>
            <person name="Goodwin L."/>
            <person name="Pitluck S."/>
            <person name="Teshima H."/>
            <person name="Detter J.C."/>
            <person name="Han C."/>
            <person name="Tapia R."/>
            <person name="Land M."/>
            <person name="Hauser L."/>
            <person name="Kyrpides N."/>
            <person name="Ivanova N."/>
            <person name="Nandasena K."/>
            <person name="Reeve W.G."/>
            <person name="Howieson J.G."/>
            <person name="O'Hara G."/>
            <person name="Tiwari R.P."/>
            <person name="Woyke T."/>
        </authorList>
    </citation>
    <scope>NUCLEOTIDE SEQUENCE [LARGE SCALE GENOMIC DNA]</scope>
    <source>
        <strain evidence="2">HAMBI 2942 / LMG 23838 / WSM1271</strain>
    </source>
</reference>
<dbReference type="KEGG" id="mci:Mesci_3889"/>
<dbReference type="STRING" id="765698.Mesci_3889"/>
<name>E8T8V7_MESCW</name>
<dbReference type="OrthoDB" id="7950490at2"/>
<organism evidence="1 2">
    <name type="scientific">Mesorhizobium ciceri biovar biserrulae (strain HAMBI 2942 / LMG 23838 / WSM1271)</name>
    <dbReference type="NCBI Taxonomy" id="765698"/>
    <lineage>
        <taxon>Bacteria</taxon>
        <taxon>Pseudomonadati</taxon>
        <taxon>Pseudomonadota</taxon>
        <taxon>Alphaproteobacteria</taxon>
        <taxon>Hyphomicrobiales</taxon>
        <taxon>Phyllobacteriaceae</taxon>
        <taxon>Mesorhizobium</taxon>
    </lineage>
</organism>
<dbReference type="RefSeq" id="WP_013531671.1">
    <property type="nucleotide sequence ID" value="NC_014923.1"/>
</dbReference>
<dbReference type="PATRIC" id="fig|765698.3.peg.4382"/>
<evidence type="ECO:0000313" key="2">
    <source>
        <dbReference type="Proteomes" id="UP000007471"/>
    </source>
</evidence>
<sequence length="97" mass="10526">MTRSTFAEELQSASDRIADVSRANLQVMLRRAGLMIRNTDGIDLDPRVDEALSGISAEMEISKADLIGTIIADWLVANAYLPVLYAIDDESVVDGNA</sequence>
<accession>E8T8V7</accession>
<dbReference type="HOGENOM" id="CLU_157968_0_0_5"/>
<proteinExistence type="predicted"/>